<keyword evidence="3" id="KW-0732">Signal</keyword>
<evidence type="ECO:0000256" key="3">
    <source>
        <dbReference type="ARBA" id="ARBA00022729"/>
    </source>
</evidence>
<evidence type="ECO:0000256" key="2">
    <source>
        <dbReference type="ARBA" id="ARBA00022448"/>
    </source>
</evidence>
<dbReference type="PANTHER" id="PTHR30061:SF50">
    <property type="entry name" value="MALTOSE_MALTODEXTRIN-BINDING PERIPLASMIC PROTEIN"/>
    <property type="match status" value="1"/>
</dbReference>
<proteinExistence type="inferred from homology"/>
<dbReference type="Pfam" id="PF01547">
    <property type="entry name" value="SBP_bac_1"/>
    <property type="match status" value="1"/>
</dbReference>
<dbReference type="Proteomes" id="UP001600165">
    <property type="component" value="Unassembled WGS sequence"/>
</dbReference>
<evidence type="ECO:0000256" key="1">
    <source>
        <dbReference type="ARBA" id="ARBA00008520"/>
    </source>
</evidence>
<evidence type="ECO:0000313" key="4">
    <source>
        <dbReference type="EMBL" id="MFE4107364.1"/>
    </source>
</evidence>
<comment type="similarity">
    <text evidence="1">Belongs to the bacterial solute-binding protein 1 family.</text>
</comment>
<dbReference type="PANTHER" id="PTHR30061">
    <property type="entry name" value="MALTOSE-BINDING PERIPLASMIC PROTEIN"/>
    <property type="match status" value="1"/>
</dbReference>
<sequence>MTRFRQIVSKKVLMRLLLGLLLVQVISLLGLGLSWPRQPAEVPLAMVVPQAEMPYWQTLVDAFEAENANIHIELTTGSYTPEQIEAIYSADLQTSTPRYDLVYLDVTWLPGFASRGWLQDLTPQITAAALSEFLGSEVEMSRYQKQLYRLPFRADIGVMLVNQQLVAPVNLPTTFAALLQVSRSLRQQRHWGYLWQGRADESLVANFVEVLDGFGGFWIDPATQSVGLNQPEAIRAIQFLRNTLVLEASPPTVIGYEEQTSFTQFQLGNTAFLRIWPQFWQQANAANSPLHNQVGLSATLALPGRVRRACRGGWGLAIAQKTAHPEAAWQAVDFFTSAAAQRQFSLASGYLPSRKALFADAQLLAAYPHFRQLLEQLQTRSVFRPQIPEYEQASEILQTQLWRVLVGDVSPEIAMQQAAEQTRSLLKHGVAYQRFE</sequence>
<protein>
    <submittedName>
        <fullName evidence="4">Extracellular solute-binding protein</fullName>
    </submittedName>
</protein>
<accession>A0ABW6IJ49</accession>
<dbReference type="InterPro" id="IPR006059">
    <property type="entry name" value="SBP"/>
</dbReference>
<dbReference type="EMBL" id="JBHZOL010000086">
    <property type="protein sequence ID" value="MFE4107364.1"/>
    <property type="molecule type" value="Genomic_DNA"/>
</dbReference>
<keyword evidence="5" id="KW-1185">Reference proteome</keyword>
<dbReference type="SUPFAM" id="SSF53850">
    <property type="entry name" value="Periplasmic binding protein-like II"/>
    <property type="match status" value="1"/>
</dbReference>
<gene>
    <name evidence="4" type="ORF">ACFVKH_13815</name>
</gene>
<comment type="caution">
    <text evidence="4">The sequence shown here is derived from an EMBL/GenBank/DDBJ whole genome shotgun (WGS) entry which is preliminary data.</text>
</comment>
<dbReference type="RefSeq" id="WP_377966006.1">
    <property type="nucleotide sequence ID" value="NZ_JBHZOL010000086.1"/>
</dbReference>
<name>A0ABW6IJ49_9CYAN</name>
<dbReference type="Gene3D" id="3.40.190.10">
    <property type="entry name" value="Periplasmic binding protein-like II"/>
    <property type="match status" value="2"/>
</dbReference>
<keyword evidence="2" id="KW-0813">Transport</keyword>
<evidence type="ECO:0000313" key="5">
    <source>
        <dbReference type="Proteomes" id="UP001600165"/>
    </source>
</evidence>
<organism evidence="4 5">
    <name type="scientific">Almyronema epifaneia S1</name>
    <dbReference type="NCBI Taxonomy" id="2991925"/>
    <lineage>
        <taxon>Bacteria</taxon>
        <taxon>Bacillati</taxon>
        <taxon>Cyanobacteriota</taxon>
        <taxon>Cyanophyceae</taxon>
        <taxon>Nodosilineales</taxon>
        <taxon>Nodosilineaceae</taxon>
        <taxon>Almyronema</taxon>
        <taxon>Almyronema epifaneia</taxon>
    </lineage>
</organism>
<reference evidence="4 5" key="1">
    <citation type="submission" date="2024-10" db="EMBL/GenBank/DDBJ databases">
        <authorList>
            <person name="Ratan Roy A."/>
            <person name="Morales Sandoval P.H."/>
            <person name="De Los Santos Villalobos S."/>
            <person name="Chakraborty S."/>
            <person name="Mukherjee J."/>
        </authorList>
    </citation>
    <scope>NUCLEOTIDE SEQUENCE [LARGE SCALE GENOMIC DNA]</scope>
    <source>
        <strain evidence="4 5">S1</strain>
    </source>
</reference>